<dbReference type="GO" id="GO:0046656">
    <property type="term" value="P:folic acid biosynthetic process"/>
    <property type="evidence" value="ECO:0007669"/>
    <property type="project" value="UniProtKB-UniRule"/>
</dbReference>
<dbReference type="InterPro" id="IPR043133">
    <property type="entry name" value="GTP-CH-I_C/QueF"/>
</dbReference>
<evidence type="ECO:0000259" key="8">
    <source>
        <dbReference type="SMART" id="SM00905"/>
    </source>
</evidence>
<dbReference type="PATRIC" id="fig|1629.5.peg.163"/>
<dbReference type="GO" id="GO:0005737">
    <property type="term" value="C:cytoplasm"/>
    <property type="evidence" value="ECO:0007669"/>
    <property type="project" value="TreeGrafter"/>
</dbReference>
<feature type="domain" description="Dihydroneopterin aldolase/epimerase" evidence="8">
    <location>
        <begin position="1"/>
        <end position="113"/>
    </location>
</feature>
<sequence length="113" mass="12742">MQFHSYIGFYAAEREVGQDITINVTLTLPDCPLETYLTDDLTQTVNYGDVYDLIATMATAKNETKLIETLAARMIQTIHRQFPNEIELVTVRIKKHNLPIAGILDSAEIELEG</sequence>
<dbReference type="InterPro" id="IPR006157">
    <property type="entry name" value="FolB_dom"/>
</dbReference>
<comment type="caution">
    <text evidence="9">The sequence shown here is derived from an EMBL/GenBank/DDBJ whole genome shotgun (WGS) entry which is preliminary data.</text>
</comment>
<comment type="similarity">
    <text evidence="3 7">Belongs to the DHNA family.</text>
</comment>
<dbReference type="PANTHER" id="PTHR42844:SF1">
    <property type="entry name" value="DIHYDRONEOPTERIN ALDOLASE 1-RELATED"/>
    <property type="match status" value="1"/>
</dbReference>
<evidence type="ECO:0000256" key="7">
    <source>
        <dbReference type="RuleBase" id="RU362079"/>
    </source>
</evidence>
<dbReference type="EC" id="4.1.2.25" evidence="7"/>
<dbReference type="Gene3D" id="3.30.1130.10">
    <property type="match status" value="1"/>
</dbReference>
<dbReference type="InterPro" id="IPR006156">
    <property type="entry name" value="Dihydroneopterin_aldolase"/>
</dbReference>
<protein>
    <recommendedName>
        <fullName evidence="7">7,8-dihydroneopterin aldolase</fullName>
        <ecNumber evidence="7">4.1.2.25</ecNumber>
    </recommendedName>
</protein>
<dbReference type="NCBIfam" id="TIGR00526">
    <property type="entry name" value="folB_dom"/>
    <property type="match status" value="1"/>
</dbReference>
<evidence type="ECO:0000256" key="6">
    <source>
        <dbReference type="ARBA" id="ARBA00037702"/>
    </source>
</evidence>
<organism evidence="9 10">
    <name type="scientific">Weissella viridescens</name>
    <name type="common">Lactobacillus viridescens</name>
    <dbReference type="NCBI Taxonomy" id="1629"/>
    <lineage>
        <taxon>Bacteria</taxon>
        <taxon>Bacillati</taxon>
        <taxon>Bacillota</taxon>
        <taxon>Bacilli</taxon>
        <taxon>Lactobacillales</taxon>
        <taxon>Lactobacillaceae</taxon>
        <taxon>Weissella</taxon>
    </lineage>
</organism>
<keyword evidence="10" id="KW-1185">Reference proteome</keyword>
<dbReference type="NCBIfam" id="TIGR00525">
    <property type="entry name" value="folB"/>
    <property type="match status" value="1"/>
</dbReference>
<dbReference type="PANTHER" id="PTHR42844">
    <property type="entry name" value="DIHYDRONEOPTERIN ALDOLASE 1-RELATED"/>
    <property type="match status" value="1"/>
</dbReference>
<evidence type="ECO:0000256" key="5">
    <source>
        <dbReference type="ARBA" id="ARBA00023239"/>
    </source>
</evidence>
<evidence type="ECO:0000256" key="2">
    <source>
        <dbReference type="ARBA" id="ARBA00005013"/>
    </source>
</evidence>
<dbReference type="UniPathway" id="UPA00077">
    <property type="reaction ID" value="UER00154"/>
</dbReference>
<proteinExistence type="inferred from homology"/>
<accession>A0A0R2H1S7</accession>
<reference evidence="9 10" key="1">
    <citation type="journal article" date="2015" name="Genome Announc.">
        <title>Expanding the biotechnology potential of lactobacilli through comparative genomics of 213 strains and associated genera.</title>
        <authorList>
            <person name="Sun Z."/>
            <person name="Harris H.M."/>
            <person name="McCann A."/>
            <person name="Guo C."/>
            <person name="Argimon S."/>
            <person name="Zhang W."/>
            <person name="Yang X."/>
            <person name="Jeffery I.B."/>
            <person name="Cooney J.C."/>
            <person name="Kagawa T.F."/>
            <person name="Liu W."/>
            <person name="Song Y."/>
            <person name="Salvetti E."/>
            <person name="Wrobel A."/>
            <person name="Rasinkangas P."/>
            <person name="Parkhill J."/>
            <person name="Rea M.C."/>
            <person name="O'Sullivan O."/>
            <person name="Ritari J."/>
            <person name="Douillard F.P."/>
            <person name="Paul Ross R."/>
            <person name="Yang R."/>
            <person name="Briner A.E."/>
            <person name="Felis G.E."/>
            <person name="de Vos W.M."/>
            <person name="Barrangou R."/>
            <person name="Klaenhammer T.R."/>
            <person name="Caufield P.W."/>
            <person name="Cui Y."/>
            <person name="Zhang H."/>
            <person name="O'Toole P.W."/>
        </authorList>
    </citation>
    <scope>NUCLEOTIDE SEQUENCE [LARGE SCALE GENOMIC DNA]</scope>
    <source>
        <strain evidence="9 10">DSM 20410</strain>
    </source>
</reference>
<comment type="catalytic activity">
    <reaction evidence="1 7">
        <text>7,8-dihydroneopterin = 6-hydroxymethyl-7,8-dihydropterin + glycolaldehyde</text>
        <dbReference type="Rhea" id="RHEA:10540"/>
        <dbReference type="ChEBI" id="CHEBI:17001"/>
        <dbReference type="ChEBI" id="CHEBI:17071"/>
        <dbReference type="ChEBI" id="CHEBI:44841"/>
        <dbReference type="EC" id="4.1.2.25"/>
    </reaction>
</comment>
<dbReference type="GO" id="GO:0046654">
    <property type="term" value="P:tetrahydrofolate biosynthetic process"/>
    <property type="evidence" value="ECO:0007669"/>
    <property type="project" value="UniProtKB-UniRule"/>
</dbReference>
<gene>
    <name evidence="9" type="ORF">IV50_GL000160</name>
</gene>
<dbReference type="Pfam" id="PF02152">
    <property type="entry name" value="FolB"/>
    <property type="match status" value="1"/>
</dbReference>
<evidence type="ECO:0000313" key="10">
    <source>
        <dbReference type="Proteomes" id="UP000051992"/>
    </source>
</evidence>
<evidence type="ECO:0000256" key="4">
    <source>
        <dbReference type="ARBA" id="ARBA00022909"/>
    </source>
</evidence>
<dbReference type="SUPFAM" id="SSF55620">
    <property type="entry name" value="Tetrahydrobiopterin biosynthesis enzymes-like"/>
    <property type="match status" value="1"/>
</dbReference>
<dbReference type="SMART" id="SM00905">
    <property type="entry name" value="FolB"/>
    <property type="match status" value="1"/>
</dbReference>
<evidence type="ECO:0000313" key="9">
    <source>
        <dbReference type="EMBL" id="KRN46896.1"/>
    </source>
</evidence>
<comment type="function">
    <text evidence="6 7">Catalyzes the conversion of 7,8-dihydroneopterin to 6-hydroxymethyl-7,8-dihydropterin.</text>
</comment>
<evidence type="ECO:0000256" key="1">
    <source>
        <dbReference type="ARBA" id="ARBA00001353"/>
    </source>
</evidence>
<dbReference type="OrthoDB" id="9803748at2"/>
<comment type="pathway">
    <text evidence="2 7">Cofactor biosynthesis; tetrahydrofolate biosynthesis; 2-amino-4-hydroxy-6-hydroxymethyl-7,8-dihydropteridine diphosphate from 7,8-dihydroneopterin triphosphate: step 3/4.</text>
</comment>
<keyword evidence="5 7" id="KW-0456">Lyase</keyword>
<dbReference type="EMBL" id="JQBM01000001">
    <property type="protein sequence ID" value="KRN46896.1"/>
    <property type="molecule type" value="Genomic_DNA"/>
</dbReference>
<dbReference type="AlphaFoldDB" id="A0A0R2H1S7"/>
<evidence type="ECO:0000256" key="3">
    <source>
        <dbReference type="ARBA" id="ARBA00005708"/>
    </source>
</evidence>
<dbReference type="GO" id="GO:0004150">
    <property type="term" value="F:dihydroneopterin aldolase activity"/>
    <property type="evidence" value="ECO:0007669"/>
    <property type="project" value="UniProtKB-UniRule"/>
</dbReference>
<name>A0A0R2H1S7_WEIVI</name>
<dbReference type="Proteomes" id="UP000051992">
    <property type="component" value="Unassembled WGS sequence"/>
</dbReference>
<keyword evidence="4 7" id="KW-0289">Folate biosynthesis</keyword>